<reference evidence="1" key="1">
    <citation type="journal article" date="2019" name="bioRxiv">
        <title>The Genome of the Zebra Mussel, Dreissena polymorpha: A Resource for Invasive Species Research.</title>
        <authorList>
            <person name="McCartney M.A."/>
            <person name="Auch B."/>
            <person name="Kono T."/>
            <person name="Mallez S."/>
            <person name="Zhang Y."/>
            <person name="Obille A."/>
            <person name="Becker A."/>
            <person name="Abrahante J.E."/>
            <person name="Garbe J."/>
            <person name="Badalamenti J.P."/>
            <person name="Herman A."/>
            <person name="Mangelson H."/>
            <person name="Liachko I."/>
            <person name="Sullivan S."/>
            <person name="Sone E.D."/>
            <person name="Koren S."/>
            <person name="Silverstein K.A.T."/>
            <person name="Beckman K.B."/>
            <person name="Gohl D.M."/>
        </authorList>
    </citation>
    <scope>NUCLEOTIDE SEQUENCE</scope>
    <source>
        <strain evidence="1">Duluth1</strain>
        <tissue evidence="1">Whole animal</tissue>
    </source>
</reference>
<gene>
    <name evidence="1" type="ORF">DPMN_079069</name>
</gene>
<organism evidence="1 2">
    <name type="scientific">Dreissena polymorpha</name>
    <name type="common">Zebra mussel</name>
    <name type="synonym">Mytilus polymorpha</name>
    <dbReference type="NCBI Taxonomy" id="45954"/>
    <lineage>
        <taxon>Eukaryota</taxon>
        <taxon>Metazoa</taxon>
        <taxon>Spiralia</taxon>
        <taxon>Lophotrochozoa</taxon>
        <taxon>Mollusca</taxon>
        <taxon>Bivalvia</taxon>
        <taxon>Autobranchia</taxon>
        <taxon>Heteroconchia</taxon>
        <taxon>Euheterodonta</taxon>
        <taxon>Imparidentia</taxon>
        <taxon>Neoheterodontei</taxon>
        <taxon>Myida</taxon>
        <taxon>Dreissenoidea</taxon>
        <taxon>Dreissenidae</taxon>
        <taxon>Dreissena</taxon>
    </lineage>
</organism>
<reference evidence="1" key="2">
    <citation type="submission" date="2020-11" db="EMBL/GenBank/DDBJ databases">
        <authorList>
            <person name="McCartney M.A."/>
            <person name="Auch B."/>
            <person name="Kono T."/>
            <person name="Mallez S."/>
            <person name="Becker A."/>
            <person name="Gohl D.M."/>
            <person name="Silverstein K.A.T."/>
            <person name="Koren S."/>
            <person name="Bechman K.B."/>
            <person name="Herman A."/>
            <person name="Abrahante J.E."/>
            <person name="Garbe J."/>
        </authorList>
    </citation>
    <scope>NUCLEOTIDE SEQUENCE</scope>
    <source>
        <strain evidence="1">Duluth1</strain>
        <tissue evidence="1">Whole animal</tissue>
    </source>
</reference>
<sequence>MIAPPLEYVDRVVSGRLKWLLDVAEDNVTIIGGHFYLVKQMGLWLVSAILRWSMFLSGLQVAWQPLGLFDQR</sequence>
<dbReference type="EMBL" id="JAIWYP010000015">
    <property type="protein sequence ID" value="KAH3704014.1"/>
    <property type="molecule type" value="Genomic_DNA"/>
</dbReference>
<evidence type="ECO:0000313" key="2">
    <source>
        <dbReference type="Proteomes" id="UP000828390"/>
    </source>
</evidence>
<proteinExistence type="predicted"/>
<comment type="caution">
    <text evidence="1">The sequence shown here is derived from an EMBL/GenBank/DDBJ whole genome shotgun (WGS) entry which is preliminary data.</text>
</comment>
<evidence type="ECO:0000313" key="1">
    <source>
        <dbReference type="EMBL" id="KAH3704014.1"/>
    </source>
</evidence>
<protein>
    <submittedName>
        <fullName evidence="1">Uncharacterized protein</fullName>
    </submittedName>
</protein>
<dbReference type="Proteomes" id="UP000828390">
    <property type="component" value="Unassembled WGS sequence"/>
</dbReference>
<keyword evidence="2" id="KW-1185">Reference proteome</keyword>
<dbReference type="AlphaFoldDB" id="A0A9D4BPQ2"/>
<accession>A0A9D4BPQ2</accession>
<name>A0A9D4BPQ2_DREPO</name>